<keyword evidence="3" id="KW-1185">Reference proteome</keyword>
<sequence length="58" mass="6762">MPCDSIADLSDNDPRRVFLAENLKLTRNRDSMGMRANKRRSIDQNRYRGYQDANNAMV</sequence>
<proteinExistence type="predicted"/>
<name>M5R8B8_9BACT</name>
<dbReference type="EMBL" id="ANOG01001062">
    <property type="protein sequence ID" value="EMI15635.1"/>
    <property type="molecule type" value="Genomic_DNA"/>
</dbReference>
<evidence type="ECO:0000256" key="1">
    <source>
        <dbReference type="SAM" id="MobiDB-lite"/>
    </source>
</evidence>
<dbReference type="PATRIC" id="fig|1265738.3.peg.7441"/>
<evidence type="ECO:0000313" key="2">
    <source>
        <dbReference type="EMBL" id="EMI15635.1"/>
    </source>
</evidence>
<gene>
    <name evidence="2" type="ORF">RMSM_07461</name>
</gene>
<dbReference type="Proteomes" id="UP000011991">
    <property type="component" value="Unassembled WGS sequence"/>
</dbReference>
<protein>
    <submittedName>
        <fullName evidence="2">Uncharacterized protein</fullName>
    </submittedName>
</protein>
<feature type="region of interest" description="Disordered" evidence="1">
    <location>
        <begin position="30"/>
        <end position="58"/>
    </location>
</feature>
<comment type="caution">
    <text evidence="2">The sequence shown here is derived from an EMBL/GenBank/DDBJ whole genome shotgun (WGS) entry which is preliminary data.</text>
</comment>
<evidence type="ECO:0000313" key="3">
    <source>
        <dbReference type="Proteomes" id="UP000011991"/>
    </source>
</evidence>
<accession>M5R8B8</accession>
<organism evidence="2 3">
    <name type="scientific">Rhodopirellula maiorica SM1</name>
    <dbReference type="NCBI Taxonomy" id="1265738"/>
    <lineage>
        <taxon>Bacteria</taxon>
        <taxon>Pseudomonadati</taxon>
        <taxon>Planctomycetota</taxon>
        <taxon>Planctomycetia</taxon>
        <taxon>Pirellulales</taxon>
        <taxon>Pirellulaceae</taxon>
        <taxon>Novipirellula</taxon>
    </lineage>
</organism>
<dbReference type="AlphaFoldDB" id="M5R8B8"/>
<reference evidence="2 3" key="1">
    <citation type="journal article" date="2013" name="Mar. Genomics">
        <title>Expression of sulfatases in Rhodopirellula baltica and the diversity of sulfatases in the genus Rhodopirellula.</title>
        <authorList>
            <person name="Wegner C.E."/>
            <person name="Richter-Heitmann T."/>
            <person name="Klindworth A."/>
            <person name="Klockow C."/>
            <person name="Richter M."/>
            <person name="Achstetter T."/>
            <person name="Glockner F.O."/>
            <person name="Harder J."/>
        </authorList>
    </citation>
    <scope>NUCLEOTIDE SEQUENCE [LARGE SCALE GENOMIC DNA]</scope>
    <source>
        <strain evidence="2 3">SM1</strain>
    </source>
</reference>